<dbReference type="KEGG" id="tbk:HF295_07470"/>
<dbReference type="EMBL" id="CP051151">
    <property type="protein sequence ID" value="QLY40995.1"/>
    <property type="molecule type" value="Genomic_DNA"/>
</dbReference>
<evidence type="ECO:0000256" key="1">
    <source>
        <dbReference type="SAM" id="Phobius"/>
    </source>
</evidence>
<feature type="transmembrane region" description="Helical" evidence="1">
    <location>
        <begin position="120"/>
        <end position="137"/>
    </location>
</feature>
<evidence type="ECO:0000313" key="2">
    <source>
        <dbReference type="EMBL" id="QLY40995.1"/>
    </source>
</evidence>
<keyword evidence="3" id="KW-1185">Reference proteome</keyword>
<sequence>MQKERKYIIQGSVFFVLFFALYILLDQLNIGYSEMMKDYGLYLVIGNMILNIIMAFTSAFMWNISTALVKLTGREGKGSFMSGFAFLFGMLTYGCTPCVIAFFSTIGITFAVAALPLAGLPYKLIALVLLLIGFLWLKYETNHVKCKVKTKE</sequence>
<feature type="transmembrane region" description="Helical" evidence="1">
    <location>
        <begin position="7"/>
        <end position="25"/>
    </location>
</feature>
<evidence type="ECO:0000313" key="3">
    <source>
        <dbReference type="Proteomes" id="UP000512167"/>
    </source>
</evidence>
<keyword evidence="1" id="KW-0472">Membrane</keyword>
<dbReference type="AlphaFoldDB" id="A0A7L6N7Q2"/>
<proteinExistence type="predicted"/>
<protein>
    <submittedName>
        <fullName evidence="2">Uncharacterized protein</fullName>
    </submittedName>
</protein>
<reference evidence="2 3" key="1">
    <citation type="submission" date="2020-04" db="EMBL/GenBank/DDBJ databases">
        <authorList>
            <person name="Zheng R.K."/>
            <person name="Sun C.M."/>
        </authorList>
    </citation>
    <scope>NUCLEOTIDE SEQUENCE [LARGE SCALE GENOMIC DNA]</scope>
    <source>
        <strain evidence="3">zrk29</strain>
    </source>
</reference>
<gene>
    <name evidence="2" type="ORF">HF295_07470</name>
</gene>
<keyword evidence="1" id="KW-1133">Transmembrane helix</keyword>
<organism evidence="2 3">
    <name type="scientific">Hujiaoplasma nucleasis</name>
    <dbReference type="NCBI Taxonomy" id="2725268"/>
    <lineage>
        <taxon>Bacteria</taxon>
        <taxon>Bacillati</taxon>
        <taxon>Mycoplasmatota</taxon>
        <taxon>Mollicutes</taxon>
        <taxon>Candidatus Izemoplasmatales</taxon>
        <taxon>Hujiaoplasmataceae</taxon>
        <taxon>Hujiaoplasma</taxon>
    </lineage>
</organism>
<name>A0A7L6N7Q2_9MOLU</name>
<keyword evidence="1" id="KW-0812">Transmembrane</keyword>
<accession>A0A7L6N7Q2</accession>
<dbReference type="Proteomes" id="UP000512167">
    <property type="component" value="Chromosome"/>
</dbReference>
<feature type="transmembrane region" description="Helical" evidence="1">
    <location>
        <begin position="83"/>
        <end position="114"/>
    </location>
</feature>
<feature type="transmembrane region" description="Helical" evidence="1">
    <location>
        <begin position="40"/>
        <end position="62"/>
    </location>
</feature>